<evidence type="ECO:0000256" key="6">
    <source>
        <dbReference type="PIRSR" id="PIRSR601019-2"/>
    </source>
</evidence>
<dbReference type="GO" id="GO:0001664">
    <property type="term" value="F:G protein-coupled receptor binding"/>
    <property type="evidence" value="ECO:0007669"/>
    <property type="project" value="TreeGrafter"/>
</dbReference>
<evidence type="ECO:0000256" key="1">
    <source>
        <dbReference type="ARBA" id="ARBA00022723"/>
    </source>
</evidence>
<dbReference type="EMBL" id="LT552960">
    <property type="protein sequence ID" value="SAL99718.1"/>
    <property type="molecule type" value="Genomic_DNA"/>
</dbReference>
<feature type="region of interest" description="Disordered" evidence="7">
    <location>
        <begin position="1"/>
        <end position="20"/>
    </location>
</feature>
<dbReference type="PANTHER" id="PTHR10218:SF302">
    <property type="entry name" value="GUANINE NUCLEOTIDE-BINDING PROTEIN ALPHA-5 SUBUNIT"/>
    <property type="match status" value="1"/>
</dbReference>
<dbReference type="Gene3D" id="1.10.400.10">
    <property type="entry name" value="GI Alpha 1, domain 2-like"/>
    <property type="match status" value="1"/>
</dbReference>
<feature type="binding site" evidence="5">
    <location>
        <begin position="43"/>
        <end position="48"/>
    </location>
    <ligand>
        <name>GTP</name>
        <dbReference type="ChEBI" id="CHEBI:37565"/>
    </ligand>
</feature>
<dbReference type="GO" id="GO:0031683">
    <property type="term" value="F:G-protein beta/gamma-subunit complex binding"/>
    <property type="evidence" value="ECO:0007669"/>
    <property type="project" value="InterPro"/>
</dbReference>
<dbReference type="InParanoid" id="A0A163LZ06"/>
<dbReference type="AlphaFoldDB" id="A0A163LZ06"/>
<sequence length="152" mass="17301">MGCCQSSKSKEGHARNQEIDNQLKRDKINMRNEVKMLLLGAGESGKSTILKQMKLLHDGGYTQDEREAFKEIIFANTIQPMQAILEAMQTLGCRLKDENLPFASIILDQSCQIERGFLPPDVTQAIKLLWKDPNLQSVFERSREYQLNDSAK</sequence>
<dbReference type="STRING" id="4829.A0A163LZ06"/>
<dbReference type="OMA" id="CTHFFSE"/>
<evidence type="ECO:0000313" key="9">
    <source>
        <dbReference type="Proteomes" id="UP000078561"/>
    </source>
</evidence>
<dbReference type="GO" id="GO:0046872">
    <property type="term" value="F:metal ion binding"/>
    <property type="evidence" value="ECO:0007669"/>
    <property type="project" value="UniProtKB-KW"/>
</dbReference>
<dbReference type="GO" id="GO:0005737">
    <property type="term" value="C:cytoplasm"/>
    <property type="evidence" value="ECO:0007669"/>
    <property type="project" value="TreeGrafter"/>
</dbReference>
<feature type="compositionally biased region" description="Basic and acidic residues" evidence="7">
    <location>
        <begin position="8"/>
        <end position="20"/>
    </location>
</feature>
<dbReference type="GO" id="GO:0005525">
    <property type="term" value="F:GTP binding"/>
    <property type="evidence" value="ECO:0007669"/>
    <property type="project" value="UniProtKB-KW"/>
</dbReference>
<organism evidence="8">
    <name type="scientific">Absidia glauca</name>
    <name type="common">Pin mould</name>
    <dbReference type="NCBI Taxonomy" id="4829"/>
    <lineage>
        <taxon>Eukaryota</taxon>
        <taxon>Fungi</taxon>
        <taxon>Fungi incertae sedis</taxon>
        <taxon>Mucoromycota</taxon>
        <taxon>Mucoromycotina</taxon>
        <taxon>Mucoromycetes</taxon>
        <taxon>Mucorales</taxon>
        <taxon>Cunninghamellaceae</taxon>
        <taxon>Absidia</taxon>
    </lineage>
</organism>
<keyword evidence="4" id="KW-0807">Transducer</keyword>
<evidence type="ECO:0000313" key="8">
    <source>
        <dbReference type="EMBL" id="SAL99718.1"/>
    </source>
</evidence>
<dbReference type="FunFam" id="3.40.50.300:FF:000692">
    <property type="entry name" value="Guanine nucleotide-binding protein subunit alpha"/>
    <property type="match status" value="1"/>
</dbReference>
<dbReference type="GO" id="GO:0000750">
    <property type="term" value="P:pheromone-dependent signal transduction involved in conjugation with cellular fusion"/>
    <property type="evidence" value="ECO:0007669"/>
    <property type="project" value="TreeGrafter"/>
</dbReference>
<dbReference type="Gene3D" id="3.40.50.300">
    <property type="entry name" value="P-loop containing nucleotide triphosphate hydrolases"/>
    <property type="match status" value="1"/>
</dbReference>
<reference evidence="8" key="1">
    <citation type="submission" date="2016-04" db="EMBL/GenBank/DDBJ databases">
        <authorList>
            <person name="Evans L.H."/>
            <person name="Alamgir A."/>
            <person name="Owens N."/>
            <person name="Weber N.D."/>
            <person name="Virtaneva K."/>
            <person name="Barbian K."/>
            <person name="Babar A."/>
            <person name="Rosenke K."/>
        </authorList>
    </citation>
    <scope>NUCLEOTIDE SEQUENCE [LARGE SCALE GENOMIC DNA]</scope>
    <source>
        <strain evidence="8">CBS 101.48</strain>
    </source>
</reference>
<evidence type="ECO:0000256" key="7">
    <source>
        <dbReference type="SAM" id="MobiDB-lite"/>
    </source>
</evidence>
<accession>A0A163LZ06</accession>
<name>A0A163LZ06_ABSGL</name>
<dbReference type="PANTHER" id="PTHR10218">
    <property type="entry name" value="GTP-BINDING PROTEIN ALPHA SUBUNIT"/>
    <property type="match status" value="1"/>
</dbReference>
<evidence type="ECO:0008006" key="10">
    <source>
        <dbReference type="Google" id="ProtNLM"/>
    </source>
</evidence>
<evidence type="ECO:0000256" key="2">
    <source>
        <dbReference type="ARBA" id="ARBA00022741"/>
    </source>
</evidence>
<dbReference type="GO" id="GO:0003924">
    <property type="term" value="F:GTPase activity"/>
    <property type="evidence" value="ECO:0007669"/>
    <property type="project" value="InterPro"/>
</dbReference>
<keyword evidence="3 5" id="KW-0342">GTP-binding</keyword>
<dbReference type="SUPFAM" id="SSF47895">
    <property type="entry name" value="Transducin (alpha subunit), insertion domain"/>
    <property type="match status" value="1"/>
</dbReference>
<dbReference type="InterPro" id="IPR011025">
    <property type="entry name" value="GproteinA_insert"/>
</dbReference>
<protein>
    <recommendedName>
        <fullName evidence="10">Guanine nucleotide-binding protein subunit alpha</fullName>
    </recommendedName>
</protein>
<keyword evidence="1 6" id="KW-0479">Metal-binding</keyword>
<gene>
    <name evidence="8" type="primary">ABSGL_05363.1 scaffold 6959</name>
</gene>
<dbReference type="GO" id="GO:0007186">
    <property type="term" value="P:G protein-coupled receptor signaling pathway"/>
    <property type="evidence" value="ECO:0007669"/>
    <property type="project" value="InterPro"/>
</dbReference>
<evidence type="ECO:0000256" key="5">
    <source>
        <dbReference type="PIRSR" id="PIRSR601019-1"/>
    </source>
</evidence>
<dbReference type="OrthoDB" id="5817230at2759"/>
<dbReference type="InterPro" id="IPR027417">
    <property type="entry name" value="P-loop_NTPase"/>
</dbReference>
<dbReference type="Pfam" id="PF00503">
    <property type="entry name" value="G-alpha"/>
    <property type="match status" value="1"/>
</dbReference>
<keyword evidence="6" id="KW-0460">Magnesium</keyword>
<dbReference type="Proteomes" id="UP000078561">
    <property type="component" value="Unassembled WGS sequence"/>
</dbReference>
<feature type="binding site" evidence="5">
    <location>
        <begin position="149"/>
        <end position="150"/>
    </location>
    <ligand>
        <name>GTP</name>
        <dbReference type="ChEBI" id="CHEBI:37565"/>
    </ligand>
</feature>
<dbReference type="SMART" id="SM00275">
    <property type="entry name" value="G_alpha"/>
    <property type="match status" value="1"/>
</dbReference>
<dbReference type="SUPFAM" id="SSF52540">
    <property type="entry name" value="P-loop containing nucleoside triphosphate hydrolases"/>
    <property type="match status" value="1"/>
</dbReference>
<dbReference type="PROSITE" id="PS51882">
    <property type="entry name" value="G_ALPHA"/>
    <property type="match status" value="1"/>
</dbReference>
<evidence type="ECO:0000256" key="4">
    <source>
        <dbReference type="ARBA" id="ARBA00023224"/>
    </source>
</evidence>
<keyword evidence="9" id="KW-1185">Reference proteome</keyword>
<keyword evidence="2 5" id="KW-0547">Nucleotide-binding</keyword>
<feature type="binding site" evidence="6">
    <location>
        <position position="47"/>
    </location>
    <ligand>
        <name>Mg(2+)</name>
        <dbReference type="ChEBI" id="CHEBI:18420"/>
    </ligand>
</feature>
<evidence type="ECO:0000256" key="3">
    <source>
        <dbReference type="ARBA" id="ARBA00023134"/>
    </source>
</evidence>
<dbReference type="GO" id="GO:0005834">
    <property type="term" value="C:heterotrimeric G-protein complex"/>
    <property type="evidence" value="ECO:0007669"/>
    <property type="project" value="TreeGrafter"/>
</dbReference>
<dbReference type="InterPro" id="IPR001019">
    <property type="entry name" value="Gprotein_alpha_su"/>
</dbReference>
<proteinExistence type="predicted"/>